<name>A0ABP8VTR6_9MICO</name>
<evidence type="ECO:0000313" key="2">
    <source>
        <dbReference type="EMBL" id="GAA4671498.1"/>
    </source>
</evidence>
<comment type="caution">
    <text evidence="2">The sequence shown here is derived from an EMBL/GenBank/DDBJ whole genome shotgun (WGS) entry which is preliminary data.</text>
</comment>
<dbReference type="Proteomes" id="UP001501295">
    <property type="component" value="Unassembled WGS sequence"/>
</dbReference>
<proteinExistence type="predicted"/>
<keyword evidence="3" id="KW-1185">Reference proteome</keyword>
<accession>A0ABP8VTR6</accession>
<protein>
    <submittedName>
        <fullName evidence="2">Uncharacterized protein</fullName>
    </submittedName>
</protein>
<sequence length="76" mass="7722">MSDTASIHLPRTGSIRTGASRTASIRAVPTARLGLRARISAALALGSPRQAYAAGTYVIVDRTLASGPNALADTAS</sequence>
<evidence type="ECO:0000313" key="3">
    <source>
        <dbReference type="Proteomes" id="UP001501295"/>
    </source>
</evidence>
<evidence type="ECO:0000256" key="1">
    <source>
        <dbReference type="SAM" id="MobiDB-lite"/>
    </source>
</evidence>
<reference evidence="3" key="1">
    <citation type="journal article" date="2019" name="Int. J. Syst. Evol. Microbiol.">
        <title>The Global Catalogue of Microorganisms (GCM) 10K type strain sequencing project: providing services to taxonomists for standard genome sequencing and annotation.</title>
        <authorList>
            <consortium name="The Broad Institute Genomics Platform"/>
            <consortium name="The Broad Institute Genome Sequencing Center for Infectious Disease"/>
            <person name="Wu L."/>
            <person name="Ma J."/>
        </authorList>
    </citation>
    <scope>NUCLEOTIDE SEQUENCE [LARGE SCALE GENOMIC DNA]</scope>
    <source>
        <strain evidence="3">JCM 18956</strain>
    </source>
</reference>
<feature type="region of interest" description="Disordered" evidence="1">
    <location>
        <begin position="1"/>
        <end position="21"/>
    </location>
</feature>
<gene>
    <name evidence="2" type="ORF">GCM10025780_14150</name>
</gene>
<organism evidence="2 3">
    <name type="scientific">Frondihabitans cladoniiphilus</name>
    <dbReference type="NCBI Taxonomy" id="715785"/>
    <lineage>
        <taxon>Bacteria</taxon>
        <taxon>Bacillati</taxon>
        <taxon>Actinomycetota</taxon>
        <taxon>Actinomycetes</taxon>
        <taxon>Micrococcales</taxon>
        <taxon>Microbacteriaceae</taxon>
        <taxon>Frondihabitans</taxon>
    </lineage>
</organism>
<dbReference type="EMBL" id="BAABLM010000002">
    <property type="protein sequence ID" value="GAA4671498.1"/>
    <property type="molecule type" value="Genomic_DNA"/>
</dbReference>
<dbReference type="RefSeq" id="WP_345374806.1">
    <property type="nucleotide sequence ID" value="NZ_BAABLM010000002.1"/>
</dbReference>